<evidence type="ECO:0000256" key="5">
    <source>
        <dbReference type="ARBA" id="ARBA00022781"/>
    </source>
</evidence>
<evidence type="ECO:0000256" key="7">
    <source>
        <dbReference type="ARBA" id="ARBA00023065"/>
    </source>
</evidence>
<evidence type="ECO:0000256" key="12">
    <source>
        <dbReference type="ARBA" id="ARBA00037847"/>
    </source>
</evidence>
<evidence type="ECO:0000256" key="15">
    <source>
        <dbReference type="SAM" id="Coils"/>
    </source>
</evidence>
<dbReference type="EMBL" id="ASRX01000022">
    <property type="protein sequence ID" value="EYF05587.1"/>
    <property type="molecule type" value="Genomic_DNA"/>
</dbReference>
<dbReference type="AlphaFoldDB" id="A0A017T9K2"/>
<dbReference type="Pfam" id="PF00430">
    <property type="entry name" value="ATP-synt_B"/>
    <property type="match status" value="1"/>
</dbReference>
<keyword evidence="6 13" id="KW-1133">Transmembrane helix</keyword>
<evidence type="ECO:0000256" key="8">
    <source>
        <dbReference type="ARBA" id="ARBA00023136"/>
    </source>
</evidence>
<comment type="function">
    <text evidence="11">Component of the F(0) channel, it forms part of the peripheral stalk, linking F(1) to F(0). The b'-subunit is a diverged and duplicated form of b found in plants and photosynthetic bacteria.</text>
</comment>
<evidence type="ECO:0000256" key="1">
    <source>
        <dbReference type="ARBA" id="ARBA00005513"/>
    </source>
</evidence>
<dbReference type="GO" id="GO:0046933">
    <property type="term" value="F:proton-transporting ATP synthase activity, rotational mechanism"/>
    <property type="evidence" value="ECO:0007669"/>
    <property type="project" value="UniProtKB-UniRule"/>
</dbReference>
<dbReference type="STRING" id="1192034.CAP_3135"/>
<evidence type="ECO:0000256" key="3">
    <source>
        <dbReference type="ARBA" id="ARBA00022547"/>
    </source>
</evidence>
<evidence type="ECO:0000256" key="9">
    <source>
        <dbReference type="ARBA" id="ARBA00023310"/>
    </source>
</evidence>
<dbReference type="Proteomes" id="UP000019678">
    <property type="component" value="Unassembled WGS sequence"/>
</dbReference>
<keyword evidence="17" id="KW-1185">Reference proteome</keyword>
<evidence type="ECO:0000256" key="14">
    <source>
        <dbReference type="RuleBase" id="RU003848"/>
    </source>
</evidence>
<comment type="subcellular location">
    <subcellularLocation>
        <location evidence="13">Cell membrane</location>
        <topology evidence="13">Single-pass membrane protein</topology>
    </subcellularLocation>
    <subcellularLocation>
        <location evidence="12">Endomembrane system</location>
        <topology evidence="12">Single-pass membrane protein</topology>
    </subcellularLocation>
</comment>
<sequence length="156" mass="17721">MNRILPPLASGAISVDFDLTFLAQLVLFTFFILLLKPLLFDPLVRVFEERERRIDGAKAEARKMDEEAGALLSRYERELEKIQQEAGQERERLRREAAVLEAKILAEAREETARFLAEGKARIASEVAQMRKELAEAQPELAAEIASRVLGREVRS</sequence>
<evidence type="ECO:0000313" key="16">
    <source>
        <dbReference type="EMBL" id="EYF05587.1"/>
    </source>
</evidence>
<comment type="function">
    <text evidence="10 13">F(1)F(0) ATP synthase produces ATP from ADP in the presence of a proton or sodium gradient. F-type ATPases consist of two structural domains, F(1) containing the extramembraneous catalytic core and F(0) containing the membrane proton channel, linked together by a central stalk and a peripheral stalk. During catalysis, ATP synthesis in the catalytic domain of F(1) is coupled via a rotary mechanism of the central stalk subunits to proton translocation.</text>
</comment>
<evidence type="ECO:0000256" key="2">
    <source>
        <dbReference type="ARBA" id="ARBA00022448"/>
    </source>
</evidence>
<keyword evidence="9 13" id="KW-0066">ATP synthesis</keyword>
<dbReference type="HAMAP" id="MF_01398">
    <property type="entry name" value="ATP_synth_b_bprime"/>
    <property type="match status" value="1"/>
</dbReference>
<keyword evidence="3 13" id="KW-0138">CF(0)</keyword>
<dbReference type="CDD" id="cd06503">
    <property type="entry name" value="ATP-synt_Fo_b"/>
    <property type="match status" value="1"/>
</dbReference>
<keyword evidence="5 13" id="KW-0375">Hydrogen ion transport</keyword>
<evidence type="ECO:0000256" key="10">
    <source>
        <dbReference type="ARBA" id="ARBA00025198"/>
    </source>
</evidence>
<evidence type="ECO:0000256" key="4">
    <source>
        <dbReference type="ARBA" id="ARBA00022692"/>
    </source>
</evidence>
<dbReference type="GO" id="GO:0046961">
    <property type="term" value="F:proton-transporting ATPase activity, rotational mechanism"/>
    <property type="evidence" value="ECO:0007669"/>
    <property type="project" value="TreeGrafter"/>
</dbReference>
<protein>
    <recommendedName>
        <fullName evidence="13">ATP synthase subunit b</fullName>
    </recommendedName>
    <alternativeName>
        <fullName evidence="13">ATP synthase F(0) sector subunit b</fullName>
    </alternativeName>
    <alternativeName>
        <fullName evidence="13">ATPase subunit I</fullName>
    </alternativeName>
    <alternativeName>
        <fullName evidence="13">F-type ATPase subunit b</fullName>
        <shortName evidence="13">F-ATPase subunit b</shortName>
    </alternativeName>
</protein>
<feature type="transmembrane region" description="Helical" evidence="13">
    <location>
        <begin position="20"/>
        <end position="40"/>
    </location>
</feature>
<keyword evidence="4 13" id="KW-0812">Transmembrane</keyword>
<dbReference type="eggNOG" id="COG0711">
    <property type="taxonomic scope" value="Bacteria"/>
</dbReference>
<dbReference type="GO" id="GO:0045259">
    <property type="term" value="C:proton-transporting ATP synthase complex"/>
    <property type="evidence" value="ECO:0007669"/>
    <property type="project" value="UniProtKB-KW"/>
</dbReference>
<evidence type="ECO:0000256" key="6">
    <source>
        <dbReference type="ARBA" id="ARBA00022989"/>
    </source>
</evidence>
<proteinExistence type="inferred from homology"/>
<accession>A0A017T9K2</accession>
<evidence type="ECO:0000256" key="11">
    <source>
        <dbReference type="ARBA" id="ARBA00025614"/>
    </source>
</evidence>
<reference evidence="16 17" key="1">
    <citation type="submission" date="2013-05" db="EMBL/GenBank/DDBJ databases">
        <title>Genome assembly of Chondromyces apiculatus DSM 436.</title>
        <authorList>
            <person name="Sharma G."/>
            <person name="Khatri I."/>
            <person name="Kaur C."/>
            <person name="Mayilraj S."/>
            <person name="Subramanian S."/>
        </authorList>
    </citation>
    <scope>NUCLEOTIDE SEQUENCE [LARGE SCALE GENOMIC DNA]</scope>
    <source>
        <strain evidence="16 17">DSM 436</strain>
    </source>
</reference>
<keyword evidence="7 13" id="KW-0406">Ion transport</keyword>
<comment type="similarity">
    <text evidence="1 13 14">Belongs to the ATPase B chain family.</text>
</comment>
<keyword evidence="2 13" id="KW-0813">Transport</keyword>
<dbReference type="InterPro" id="IPR050059">
    <property type="entry name" value="ATP_synthase_B_chain"/>
</dbReference>
<dbReference type="PANTHER" id="PTHR33445">
    <property type="entry name" value="ATP SYNTHASE SUBUNIT B', CHLOROPLASTIC"/>
    <property type="match status" value="1"/>
</dbReference>
<feature type="coiled-coil region" evidence="15">
    <location>
        <begin position="47"/>
        <end position="110"/>
    </location>
</feature>
<dbReference type="RefSeq" id="WP_231511515.1">
    <property type="nucleotide sequence ID" value="NZ_ASRX01000022.1"/>
</dbReference>
<keyword evidence="13" id="KW-1003">Cell membrane</keyword>
<comment type="subunit">
    <text evidence="13">F-type ATPases have 2 components, F(1) - the catalytic core - and F(0) - the membrane proton channel. F(1) has five subunits: alpha(3), beta(3), gamma(1), delta(1), epsilon(1). F(0) has three main subunits: a(1), b(2) and c(10-14). The alpha and beta chains form an alternating ring which encloses part of the gamma chain. F(1) is attached to F(0) by a central stalk formed by the gamma and epsilon chains, while a peripheral stalk is formed by the delta and b chains.</text>
</comment>
<evidence type="ECO:0000313" key="17">
    <source>
        <dbReference type="Proteomes" id="UP000019678"/>
    </source>
</evidence>
<gene>
    <name evidence="13" type="primary">atpF</name>
    <name evidence="16" type="ORF">CAP_3135</name>
</gene>
<evidence type="ECO:0000256" key="13">
    <source>
        <dbReference type="HAMAP-Rule" id="MF_01398"/>
    </source>
</evidence>
<dbReference type="PANTHER" id="PTHR33445:SF2">
    <property type="entry name" value="ATP SYNTHASE SUBUNIT B', CHLOROPLASTIC"/>
    <property type="match status" value="1"/>
</dbReference>
<comment type="caution">
    <text evidence="16">The sequence shown here is derived from an EMBL/GenBank/DDBJ whole genome shotgun (WGS) entry which is preliminary data.</text>
</comment>
<dbReference type="GO" id="GO:0012505">
    <property type="term" value="C:endomembrane system"/>
    <property type="evidence" value="ECO:0007669"/>
    <property type="project" value="UniProtKB-SubCell"/>
</dbReference>
<dbReference type="InterPro" id="IPR002146">
    <property type="entry name" value="ATP_synth_b/b'su_bac/chlpt"/>
</dbReference>
<organism evidence="16 17">
    <name type="scientific">Chondromyces apiculatus DSM 436</name>
    <dbReference type="NCBI Taxonomy" id="1192034"/>
    <lineage>
        <taxon>Bacteria</taxon>
        <taxon>Pseudomonadati</taxon>
        <taxon>Myxococcota</taxon>
        <taxon>Polyangia</taxon>
        <taxon>Polyangiales</taxon>
        <taxon>Polyangiaceae</taxon>
        <taxon>Chondromyces</taxon>
    </lineage>
</organism>
<keyword evidence="8 13" id="KW-0472">Membrane</keyword>
<keyword evidence="15" id="KW-0175">Coiled coil</keyword>
<name>A0A017T9K2_9BACT</name>
<dbReference type="GO" id="GO:0005886">
    <property type="term" value="C:plasma membrane"/>
    <property type="evidence" value="ECO:0007669"/>
    <property type="project" value="UniProtKB-SubCell"/>
</dbReference>